<dbReference type="Gene3D" id="3.40.50.150">
    <property type="entry name" value="Vaccinia Virus protein VP39"/>
    <property type="match status" value="1"/>
</dbReference>
<dbReference type="InterPro" id="IPR029063">
    <property type="entry name" value="SAM-dependent_MTases_sf"/>
</dbReference>
<dbReference type="RefSeq" id="WP_209355727.1">
    <property type="nucleotide sequence ID" value="NZ_CP060010.1"/>
</dbReference>
<protein>
    <submittedName>
        <fullName evidence="1">Uncharacterized protein</fullName>
    </submittedName>
</protein>
<dbReference type="KEGG" id="cact:HZ995_11155"/>
<evidence type="ECO:0000313" key="2">
    <source>
        <dbReference type="Proteomes" id="UP000665026"/>
    </source>
</evidence>
<dbReference type="EMBL" id="CP060010">
    <property type="protein sequence ID" value="QTN35041.1"/>
    <property type="molecule type" value="Genomic_DNA"/>
</dbReference>
<dbReference type="AlphaFoldDB" id="A0A975EN02"/>
<dbReference type="Proteomes" id="UP000665026">
    <property type="component" value="Chromosome"/>
</dbReference>
<proteinExistence type="predicted"/>
<organism evidence="1 2">
    <name type="scientific">Cognatishimia activa</name>
    <dbReference type="NCBI Taxonomy" id="1715691"/>
    <lineage>
        <taxon>Bacteria</taxon>
        <taxon>Pseudomonadati</taxon>
        <taxon>Pseudomonadota</taxon>
        <taxon>Alphaproteobacteria</taxon>
        <taxon>Rhodobacterales</taxon>
        <taxon>Paracoccaceae</taxon>
        <taxon>Cognatishimia</taxon>
    </lineage>
</organism>
<accession>A0A975EN02</accession>
<dbReference type="SUPFAM" id="SSF53335">
    <property type="entry name" value="S-adenosyl-L-methionine-dependent methyltransferases"/>
    <property type="match status" value="1"/>
</dbReference>
<dbReference type="InterPro" id="IPR010982">
    <property type="entry name" value="Lambda_DNA-bd_dom_sf"/>
</dbReference>
<dbReference type="Gene3D" id="1.10.260.40">
    <property type="entry name" value="lambda repressor-like DNA-binding domains"/>
    <property type="match status" value="1"/>
</dbReference>
<evidence type="ECO:0000313" key="1">
    <source>
        <dbReference type="EMBL" id="QTN35041.1"/>
    </source>
</evidence>
<dbReference type="GO" id="GO:0003677">
    <property type="term" value="F:DNA binding"/>
    <property type="evidence" value="ECO:0007669"/>
    <property type="project" value="InterPro"/>
</dbReference>
<dbReference type="PRINTS" id="PR00507">
    <property type="entry name" value="N12N6MTFRASE"/>
</dbReference>
<name>A0A975EN02_9RHOB</name>
<reference evidence="1" key="1">
    <citation type="submission" date="2020-07" db="EMBL/GenBank/DDBJ databases">
        <title>Genome sequences of bacteria associated with the marine, planktonic diatom Thalassiosira profunda strain ECT2AJA-044.</title>
        <authorList>
            <person name="Gargas C.B."/>
            <person name="Roberts W.R."/>
            <person name="Alverson A.J."/>
        </authorList>
    </citation>
    <scope>NUCLEOTIDE SEQUENCE</scope>
    <source>
        <strain evidence="1">ECT2AJA-044</strain>
    </source>
</reference>
<gene>
    <name evidence="1" type="ORF">HZ995_11155</name>
</gene>
<sequence>MSQHTLATKVGVTSRSILSLENGSIGRMSVLDDVLTALRIAPKVVPKNRRAVPTRNGPEHDKVYTPRQMARDVVEHFSPSGIVLEPCRGDGSFLEAFPAEADARWCELDEGRDFFDLSERVDWIISNPPWSEFRAFNIHAMSLATNVVWVIPLVHFSSRARIRDVRDAGFGLKEILLLDTPKEWPQGGFQIAALHFQKGFKGRTKMSGL</sequence>